<dbReference type="Gene3D" id="3.30.70.2200">
    <property type="match status" value="1"/>
</dbReference>
<dbReference type="EMBL" id="JACCKS010000006">
    <property type="protein sequence ID" value="NZA37903.1"/>
    <property type="molecule type" value="Genomic_DNA"/>
</dbReference>
<gene>
    <name evidence="1" type="ORF">H0N91_07050</name>
</gene>
<accession>A0A853JKK8</accession>
<evidence type="ECO:0000313" key="1">
    <source>
        <dbReference type="EMBL" id="NZA37903.1"/>
    </source>
</evidence>
<evidence type="ECO:0000313" key="2">
    <source>
        <dbReference type="Proteomes" id="UP000586254"/>
    </source>
</evidence>
<dbReference type="Proteomes" id="UP000586254">
    <property type="component" value="Unassembled WGS sequence"/>
</dbReference>
<evidence type="ECO:0008006" key="3">
    <source>
        <dbReference type="Google" id="ProtNLM"/>
    </source>
</evidence>
<comment type="caution">
    <text evidence="1">The sequence shown here is derived from an EMBL/GenBank/DDBJ whole genome shotgun (WGS) entry which is preliminary data.</text>
</comment>
<organism evidence="1 2">
    <name type="scientific">Eubacterium callanderi</name>
    <dbReference type="NCBI Taxonomy" id="53442"/>
    <lineage>
        <taxon>Bacteria</taxon>
        <taxon>Bacillati</taxon>
        <taxon>Bacillota</taxon>
        <taxon>Clostridia</taxon>
        <taxon>Eubacteriales</taxon>
        <taxon>Eubacteriaceae</taxon>
        <taxon>Eubacterium</taxon>
    </lineage>
</organism>
<protein>
    <recommendedName>
        <fullName evidence="3">tRNA(Ile2) 2-agmatinylcytidine synthetase</fullName>
    </recommendedName>
</protein>
<name>A0A853JKK8_9FIRM</name>
<proteinExistence type="predicted"/>
<dbReference type="RefSeq" id="WP_180493199.1">
    <property type="nucleotide sequence ID" value="NZ_JACCKS010000006.1"/>
</dbReference>
<reference evidence="1 2" key="1">
    <citation type="submission" date="2020-07" db="EMBL/GenBank/DDBJ databases">
        <title>Organ Donor 1.</title>
        <authorList>
            <person name="Marsh A.J."/>
            <person name="Azcarate-Peril M.A."/>
        </authorList>
    </citation>
    <scope>NUCLEOTIDE SEQUENCE [LARGE SCALE GENOMIC DNA]</scope>
    <source>
        <strain evidence="1 2">AMC0717</strain>
    </source>
</reference>
<dbReference type="AlphaFoldDB" id="A0A853JKK8"/>
<sequence>MIRYYLCVDDTDDLTKKTSTGKIAEHIKKEAESLGSVIDYGITRHQLLLDDAIAYTSHNSSMCFSGSLSEGQLSRLWEKAAEIIMAEKAETADPGLCLCRLDQLKFPEKLLTFGKKAQRSVIKKEEAYDLARSVGGTRLEEFGGTGIGVIGALAGAGLRLSGNDGSIRGKSGIGTCQTTLSAAEMQNRLGVSHIIERSGAVLPPDTPVYIEDYAKIVLLGHQLVAWQKETKQMALSSVKNPISIPGIKKQAAGNWAALFSSVTMMRKSAWTIWIKPAVTVFTGDGQRKAIGAALKKDRLLPIFLII</sequence>